<dbReference type="Gene3D" id="3.40.710.10">
    <property type="entry name" value="DD-peptidase/beta-lactamase superfamily"/>
    <property type="match status" value="1"/>
</dbReference>
<dbReference type="Proteomes" id="UP001596083">
    <property type="component" value="Unassembled WGS sequence"/>
</dbReference>
<evidence type="ECO:0000256" key="1">
    <source>
        <dbReference type="SAM" id="MobiDB-lite"/>
    </source>
</evidence>
<dbReference type="PANTHER" id="PTHR35333">
    <property type="entry name" value="BETA-LACTAMASE"/>
    <property type="match status" value="1"/>
</dbReference>
<keyword evidence="4" id="KW-0378">Hydrolase</keyword>
<sequence>MFPTYSDVLRGMEFCPASGALRRGYGDSRPRIRFDGDQQYMQCQTGRPRSMKGWRWIVLPVAVTVVCGLALWKITSWNRRPLAGPQQPIVLEPSAPPTDPSDGQRSGGEPADPATALRCALERIPVRGSYAVAVRDMKTGATADYHTGRWSYDTASIVKLDILAALLYRAHGTPLTGGQRELAEKMVQESDNDAATALWSEIGGSAGLTAANKAFGLSQTVAGSGYDWGLTQTTAVDQLTLLERAVGDDSPLTPSARQYIRTLMGRIDADQRWGISAAADANTSCVLKNGWLPRTATGLWDINSVGEIQHSGHPLRIAILSSGQESQERGIELVQNVAVAAAEALTGATPVSSK</sequence>
<dbReference type="PANTHER" id="PTHR35333:SF3">
    <property type="entry name" value="BETA-LACTAMASE-TYPE TRANSPEPTIDASE FOLD CONTAINING PROTEIN"/>
    <property type="match status" value="1"/>
</dbReference>
<evidence type="ECO:0000256" key="2">
    <source>
        <dbReference type="SAM" id="Phobius"/>
    </source>
</evidence>
<keyword evidence="5" id="KW-1185">Reference proteome</keyword>
<feature type="domain" description="Beta-lactamase class A catalytic" evidence="3">
    <location>
        <begin position="180"/>
        <end position="320"/>
    </location>
</feature>
<reference evidence="5" key="1">
    <citation type="journal article" date="2019" name="Int. J. Syst. Evol. Microbiol.">
        <title>The Global Catalogue of Microorganisms (GCM) 10K type strain sequencing project: providing services to taxonomists for standard genome sequencing and annotation.</title>
        <authorList>
            <consortium name="The Broad Institute Genomics Platform"/>
            <consortium name="The Broad Institute Genome Sequencing Center for Infectious Disease"/>
            <person name="Wu L."/>
            <person name="Ma J."/>
        </authorList>
    </citation>
    <scope>NUCLEOTIDE SEQUENCE [LARGE SCALE GENOMIC DNA]</scope>
    <source>
        <strain evidence="5">CGMCC 4.7304</strain>
    </source>
</reference>
<dbReference type="InterPro" id="IPR000871">
    <property type="entry name" value="Beta-lactam_class-A"/>
</dbReference>
<keyword evidence="2" id="KW-1133">Transmembrane helix</keyword>
<dbReference type="Pfam" id="PF13354">
    <property type="entry name" value="Beta-lactamase2"/>
    <property type="match status" value="1"/>
</dbReference>
<dbReference type="RefSeq" id="WP_390317759.1">
    <property type="nucleotide sequence ID" value="NZ_JBHSPB010000011.1"/>
</dbReference>
<gene>
    <name evidence="4" type="ORF">ACFP1Z_19545</name>
</gene>
<comment type="caution">
    <text evidence="4">The sequence shown here is derived from an EMBL/GenBank/DDBJ whole genome shotgun (WGS) entry which is preliminary data.</text>
</comment>
<evidence type="ECO:0000313" key="4">
    <source>
        <dbReference type="EMBL" id="MFC5722364.1"/>
    </source>
</evidence>
<proteinExistence type="predicted"/>
<dbReference type="InterPro" id="IPR045155">
    <property type="entry name" value="Beta-lactam_cat"/>
</dbReference>
<dbReference type="EMBL" id="JBHSPB010000011">
    <property type="protein sequence ID" value="MFC5722364.1"/>
    <property type="molecule type" value="Genomic_DNA"/>
</dbReference>
<evidence type="ECO:0000259" key="3">
    <source>
        <dbReference type="Pfam" id="PF13354"/>
    </source>
</evidence>
<name>A0ABW0Z5T0_9ACTN</name>
<dbReference type="GO" id="GO:0016787">
    <property type="term" value="F:hydrolase activity"/>
    <property type="evidence" value="ECO:0007669"/>
    <property type="project" value="UniProtKB-KW"/>
</dbReference>
<organism evidence="4 5">
    <name type="scientific">Streptomyces gamaensis</name>
    <dbReference type="NCBI Taxonomy" id="1763542"/>
    <lineage>
        <taxon>Bacteria</taxon>
        <taxon>Bacillati</taxon>
        <taxon>Actinomycetota</taxon>
        <taxon>Actinomycetes</taxon>
        <taxon>Kitasatosporales</taxon>
        <taxon>Streptomycetaceae</taxon>
        <taxon>Streptomyces</taxon>
    </lineage>
</organism>
<dbReference type="InterPro" id="IPR012338">
    <property type="entry name" value="Beta-lactam/transpept-like"/>
</dbReference>
<keyword evidence="2" id="KW-0472">Membrane</keyword>
<evidence type="ECO:0000313" key="5">
    <source>
        <dbReference type="Proteomes" id="UP001596083"/>
    </source>
</evidence>
<dbReference type="SUPFAM" id="SSF56601">
    <property type="entry name" value="beta-lactamase/transpeptidase-like"/>
    <property type="match status" value="1"/>
</dbReference>
<keyword evidence="2" id="KW-0812">Transmembrane</keyword>
<accession>A0ABW0Z5T0</accession>
<protein>
    <submittedName>
        <fullName evidence="4">Serine hydrolase</fullName>
    </submittedName>
</protein>
<feature type="transmembrane region" description="Helical" evidence="2">
    <location>
        <begin position="54"/>
        <end position="72"/>
    </location>
</feature>
<feature type="region of interest" description="Disordered" evidence="1">
    <location>
        <begin position="85"/>
        <end position="113"/>
    </location>
</feature>